<name>A0A067R480_ZOONE</name>
<dbReference type="OMA" id="MFAFTIN"/>
<gene>
    <name evidence="1" type="ORF">L798_08172</name>
</gene>
<dbReference type="InterPro" id="IPR027417">
    <property type="entry name" value="P-loop_NTPase"/>
</dbReference>
<proteinExistence type="predicted"/>
<protein>
    <recommendedName>
        <fullName evidence="3">ATP-dependent DNA helicase PIF1</fullName>
    </recommendedName>
</protein>
<dbReference type="InParanoid" id="A0A067R480"/>
<dbReference type="PANTHER" id="PTHR23274">
    <property type="entry name" value="DNA HELICASE-RELATED"/>
    <property type="match status" value="1"/>
</dbReference>
<evidence type="ECO:0000313" key="1">
    <source>
        <dbReference type="EMBL" id="KDR17954.1"/>
    </source>
</evidence>
<evidence type="ECO:0000313" key="2">
    <source>
        <dbReference type="Proteomes" id="UP000027135"/>
    </source>
</evidence>
<organism evidence="1 2">
    <name type="scientific">Zootermopsis nevadensis</name>
    <name type="common">Dampwood termite</name>
    <dbReference type="NCBI Taxonomy" id="136037"/>
    <lineage>
        <taxon>Eukaryota</taxon>
        <taxon>Metazoa</taxon>
        <taxon>Ecdysozoa</taxon>
        <taxon>Arthropoda</taxon>
        <taxon>Hexapoda</taxon>
        <taxon>Insecta</taxon>
        <taxon>Pterygota</taxon>
        <taxon>Neoptera</taxon>
        <taxon>Polyneoptera</taxon>
        <taxon>Dictyoptera</taxon>
        <taxon>Blattodea</taxon>
        <taxon>Blattoidea</taxon>
        <taxon>Termitoidae</taxon>
        <taxon>Termopsidae</taxon>
        <taxon>Zootermopsis</taxon>
    </lineage>
</organism>
<dbReference type="EMBL" id="KK852711">
    <property type="protein sequence ID" value="KDR17954.1"/>
    <property type="molecule type" value="Genomic_DNA"/>
</dbReference>
<dbReference type="GO" id="GO:0005657">
    <property type="term" value="C:replication fork"/>
    <property type="evidence" value="ECO:0007669"/>
    <property type="project" value="TreeGrafter"/>
</dbReference>
<keyword evidence="2" id="KW-1185">Reference proteome</keyword>
<dbReference type="GO" id="GO:0006260">
    <property type="term" value="P:DNA replication"/>
    <property type="evidence" value="ECO:0007669"/>
    <property type="project" value="TreeGrafter"/>
</dbReference>
<dbReference type="Proteomes" id="UP000027135">
    <property type="component" value="Unassembled WGS sequence"/>
</dbReference>
<dbReference type="AlphaFoldDB" id="A0A067R480"/>
<accession>A0A067R480</accession>
<dbReference type="PANTHER" id="PTHR23274:SF51">
    <property type="entry name" value="OS03G0423850 PROTEIN"/>
    <property type="match status" value="1"/>
</dbReference>
<dbReference type="STRING" id="136037.A0A067R480"/>
<reference evidence="1 2" key="1">
    <citation type="journal article" date="2014" name="Nat. Commun.">
        <title>Molecular traces of alternative social organization in a termite genome.</title>
        <authorList>
            <person name="Terrapon N."/>
            <person name="Li C."/>
            <person name="Robertson H.M."/>
            <person name="Ji L."/>
            <person name="Meng X."/>
            <person name="Booth W."/>
            <person name="Chen Z."/>
            <person name="Childers C.P."/>
            <person name="Glastad K.M."/>
            <person name="Gokhale K."/>
            <person name="Gowin J."/>
            <person name="Gronenberg W."/>
            <person name="Hermansen R.A."/>
            <person name="Hu H."/>
            <person name="Hunt B.G."/>
            <person name="Huylmans A.K."/>
            <person name="Khalil S.M."/>
            <person name="Mitchell R.D."/>
            <person name="Munoz-Torres M.C."/>
            <person name="Mustard J.A."/>
            <person name="Pan H."/>
            <person name="Reese J.T."/>
            <person name="Scharf M.E."/>
            <person name="Sun F."/>
            <person name="Vogel H."/>
            <person name="Xiao J."/>
            <person name="Yang W."/>
            <person name="Yang Z."/>
            <person name="Yang Z."/>
            <person name="Zhou J."/>
            <person name="Zhu J."/>
            <person name="Brent C.S."/>
            <person name="Elsik C.G."/>
            <person name="Goodisman M.A."/>
            <person name="Liberles D.A."/>
            <person name="Roe R.M."/>
            <person name="Vargo E.L."/>
            <person name="Vilcinskas A."/>
            <person name="Wang J."/>
            <person name="Bornberg-Bauer E."/>
            <person name="Korb J."/>
            <person name="Zhang G."/>
            <person name="Liebig J."/>
        </authorList>
    </citation>
    <scope>NUCLEOTIDE SEQUENCE [LARGE SCALE GENOMIC DNA]</scope>
    <source>
        <tissue evidence="1">Whole organism</tissue>
    </source>
</reference>
<evidence type="ECO:0008006" key="3">
    <source>
        <dbReference type="Google" id="ProtNLM"/>
    </source>
</evidence>
<dbReference type="eggNOG" id="KOG0987">
    <property type="taxonomic scope" value="Eukaryota"/>
</dbReference>
<sequence length="81" mass="9317">MTNNLLQCMVTKGDHSGEIVFIPRIKLYCKSEYPFTMWRRQFPVTLAFVITINEAQGQTFKPIGICLEQDAFAHGQIYVAF</sequence>
<dbReference type="SUPFAM" id="SSF52540">
    <property type="entry name" value="P-loop containing nucleoside triphosphate hydrolases"/>
    <property type="match status" value="1"/>
</dbReference>